<dbReference type="InterPro" id="IPR005883">
    <property type="entry name" value="PilM"/>
</dbReference>
<dbReference type="CDD" id="cd24049">
    <property type="entry name" value="ASKHA_NBD_PilM"/>
    <property type="match status" value="1"/>
</dbReference>
<dbReference type="Proteomes" id="UP001156903">
    <property type="component" value="Unassembled WGS sequence"/>
</dbReference>
<evidence type="ECO:0000313" key="2">
    <source>
        <dbReference type="EMBL" id="GLS15731.1"/>
    </source>
</evidence>
<dbReference type="Gene3D" id="3.30.1490.300">
    <property type="match status" value="1"/>
</dbReference>
<dbReference type="SUPFAM" id="SSF53067">
    <property type="entry name" value="Actin-like ATPase domain"/>
    <property type="match status" value="2"/>
</dbReference>
<dbReference type="PANTHER" id="PTHR32432">
    <property type="entry name" value="CELL DIVISION PROTEIN FTSA-RELATED"/>
    <property type="match status" value="1"/>
</dbReference>
<dbReference type="Pfam" id="PF11104">
    <property type="entry name" value="PilM_2"/>
    <property type="match status" value="1"/>
</dbReference>
<reference evidence="3" key="1">
    <citation type="journal article" date="2019" name="Int. J. Syst. Evol. Microbiol.">
        <title>The Global Catalogue of Microorganisms (GCM) 10K type strain sequencing project: providing services to taxonomists for standard genome sequencing and annotation.</title>
        <authorList>
            <consortium name="The Broad Institute Genomics Platform"/>
            <consortium name="The Broad Institute Genome Sequencing Center for Infectious Disease"/>
            <person name="Wu L."/>
            <person name="Ma J."/>
        </authorList>
    </citation>
    <scope>NUCLEOTIDE SEQUENCE [LARGE SCALE GENOMIC DNA]</scope>
    <source>
        <strain evidence="3">NBRC 109341</strain>
    </source>
</reference>
<proteinExistence type="predicted"/>
<dbReference type="EMBL" id="BSPB01000032">
    <property type="protein sequence ID" value="GLS15731.1"/>
    <property type="molecule type" value="Genomic_DNA"/>
</dbReference>
<name>A0ABQ6C5X0_9BURK</name>
<dbReference type="PIRSF" id="PIRSF019169">
    <property type="entry name" value="PilM"/>
    <property type="match status" value="1"/>
</dbReference>
<dbReference type="NCBIfam" id="TIGR01175">
    <property type="entry name" value="pilM"/>
    <property type="match status" value="1"/>
</dbReference>
<dbReference type="PANTHER" id="PTHR32432:SF3">
    <property type="entry name" value="ETHANOLAMINE UTILIZATION PROTEIN EUTJ"/>
    <property type="match status" value="1"/>
</dbReference>
<dbReference type="InterPro" id="IPR043129">
    <property type="entry name" value="ATPase_NBD"/>
</dbReference>
<dbReference type="InterPro" id="IPR003494">
    <property type="entry name" value="SHS2_FtsA"/>
</dbReference>
<gene>
    <name evidence="2" type="ORF">GCM10007935_31680</name>
</gene>
<keyword evidence="3" id="KW-1185">Reference proteome</keyword>
<dbReference type="Gene3D" id="3.30.420.40">
    <property type="match status" value="2"/>
</dbReference>
<dbReference type="InterPro" id="IPR050696">
    <property type="entry name" value="FtsA/MreB"/>
</dbReference>
<comment type="caution">
    <text evidence="2">The sequence shown here is derived from an EMBL/GenBank/DDBJ whole genome shotgun (WGS) entry which is preliminary data.</text>
</comment>
<organism evidence="2 3">
    <name type="scientific">Hydrogenophaga electricum</name>
    <dbReference type="NCBI Taxonomy" id="1230953"/>
    <lineage>
        <taxon>Bacteria</taxon>
        <taxon>Pseudomonadati</taxon>
        <taxon>Pseudomonadota</taxon>
        <taxon>Betaproteobacteria</taxon>
        <taxon>Burkholderiales</taxon>
        <taxon>Comamonadaceae</taxon>
        <taxon>Hydrogenophaga</taxon>
    </lineage>
</organism>
<evidence type="ECO:0000259" key="1">
    <source>
        <dbReference type="SMART" id="SM00842"/>
    </source>
</evidence>
<dbReference type="SMART" id="SM00842">
    <property type="entry name" value="FtsA"/>
    <property type="match status" value="1"/>
</dbReference>
<evidence type="ECO:0000313" key="3">
    <source>
        <dbReference type="Proteomes" id="UP001156903"/>
    </source>
</evidence>
<sequence length="363" mass="39150">MGAALISLGSIFSREPASLLGIDVSSSSVKLVELGRTRAGDFVLERCAIEPLERGWISDGNIEKFDEVADAIRRVVRKSGSKTKQVAMALPASAVITKKIILPGGLSEKELEAQVESEANQYIPFSLDEVSLDFCVMGPSTTSIGDVEVLIAASRKEKVSDRQGLAEAAGLKPVIMDVESYASRMAASRVIESLPNQGVDSLVALFEVGSVTTGMQVIRNEEVVYERDQAFGGAQLTQLIVRQYGFSADEAEAKKRSGELPEDYATAVLNPFLENMAQEIGRALQFFFTSTPYNRVDHILLAGGSASLPGLKEAVTHQTSFACMVVNPFEGMDIASGVHARKIAREAPSYLTSTGLALRRFHQ</sequence>
<feature type="domain" description="SHS2" evidence="1">
    <location>
        <begin position="19"/>
        <end position="187"/>
    </location>
</feature>
<protein>
    <submittedName>
        <fullName evidence="2">Pilus assembly protein PilM</fullName>
    </submittedName>
</protein>
<accession>A0ABQ6C5X0</accession>